<comment type="caution">
    <text evidence="1">The sequence shown here is derived from an EMBL/GenBank/DDBJ whole genome shotgun (WGS) entry which is preliminary data.</text>
</comment>
<evidence type="ECO:0000313" key="1">
    <source>
        <dbReference type="EMBL" id="KAA3477849.1"/>
    </source>
</evidence>
<protein>
    <submittedName>
        <fullName evidence="1">Rve domain-containing protein/RVT_3 domain-containing protein</fullName>
    </submittedName>
</protein>
<proteinExistence type="predicted"/>
<name>A0A5B6W7L5_9ROSI</name>
<dbReference type="EMBL" id="SMMG02000004">
    <property type="protein sequence ID" value="KAA3477849.1"/>
    <property type="molecule type" value="Genomic_DNA"/>
</dbReference>
<dbReference type="AlphaFoldDB" id="A0A5B6W7L5"/>
<dbReference type="Proteomes" id="UP000325315">
    <property type="component" value="Unassembled WGS sequence"/>
</dbReference>
<gene>
    <name evidence="1" type="ORF">EPI10_011707</name>
</gene>
<organism evidence="1 2">
    <name type="scientific">Gossypium australe</name>
    <dbReference type="NCBI Taxonomy" id="47621"/>
    <lineage>
        <taxon>Eukaryota</taxon>
        <taxon>Viridiplantae</taxon>
        <taxon>Streptophyta</taxon>
        <taxon>Embryophyta</taxon>
        <taxon>Tracheophyta</taxon>
        <taxon>Spermatophyta</taxon>
        <taxon>Magnoliopsida</taxon>
        <taxon>eudicotyledons</taxon>
        <taxon>Gunneridae</taxon>
        <taxon>Pentapetalae</taxon>
        <taxon>rosids</taxon>
        <taxon>malvids</taxon>
        <taxon>Malvales</taxon>
        <taxon>Malvaceae</taxon>
        <taxon>Malvoideae</taxon>
        <taxon>Gossypium</taxon>
    </lineage>
</organism>
<accession>A0A5B6W7L5</accession>
<keyword evidence="2" id="KW-1185">Reference proteome</keyword>
<sequence length="143" mass="16298">MREIHEGICGDHLGGRLLAQKIFRHGYYWPTVQEDAHQLERQNIAATSKAPLDHVRSLTFCYLGVRYPWSVPYSHAQNKFIVVVVDYFTKWIEVEALGPPQKSRWSVSYGSQLFADLGYLTQLSRTTACSSKENSSNFALTSK</sequence>
<evidence type="ECO:0000313" key="2">
    <source>
        <dbReference type="Proteomes" id="UP000325315"/>
    </source>
</evidence>
<dbReference type="OrthoDB" id="1432469at2759"/>
<reference evidence="2" key="1">
    <citation type="journal article" date="2019" name="Plant Biotechnol. J.">
        <title>Genome sequencing of the Australian wild diploid species Gossypium australe highlights disease resistance and delayed gland morphogenesis.</title>
        <authorList>
            <person name="Cai Y."/>
            <person name="Cai X."/>
            <person name="Wang Q."/>
            <person name="Wang P."/>
            <person name="Zhang Y."/>
            <person name="Cai C."/>
            <person name="Xu Y."/>
            <person name="Wang K."/>
            <person name="Zhou Z."/>
            <person name="Wang C."/>
            <person name="Geng S."/>
            <person name="Li B."/>
            <person name="Dong Q."/>
            <person name="Hou Y."/>
            <person name="Wang H."/>
            <person name="Ai P."/>
            <person name="Liu Z."/>
            <person name="Yi F."/>
            <person name="Sun M."/>
            <person name="An G."/>
            <person name="Cheng J."/>
            <person name="Zhang Y."/>
            <person name="Shi Q."/>
            <person name="Xie Y."/>
            <person name="Shi X."/>
            <person name="Chang Y."/>
            <person name="Huang F."/>
            <person name="Chen Y."/>
            <person name="Hong S."/>
            <person name="Mi L."/>
            <person name="Sun Q."/>
            <person name="Zhang L."/>
            <person name="Zhou B."/>
            <person name="Peng R."/>
            <person name="Zhang X."/>
            <person name="Liu F."/>
        </authorList>
    </citation>
    <scope>NUCLEOTIDE SEQUENCE [LARGE SCALE GENOMIC DNA]</scope>
    <source>
        <strain evidence="2">cv. PA1801</strain>
    </source>
</reference>